<organism evidence="6">
    <name type="scientific">invertebrate metagenome</name>
    <dbReference type="NCBI Taxonomy" id="1711999"/>
    <lineage>
        <taxon>unclassified sequences</taxon>
        <taxon>metagenomes</taxon>
        <taxon>organismal metagenomes</taxon>
    </lineage>
</organism>
<protein>
    <submittedName>
        <fullName evidence="6">NADPH-dependent 7-cyano-7-deazaguanine reductase</fullName>
        <ecNumber evidence="6">1.7.1.13</ecNumber>
    </submittedName>
</protein>
<reference evidence="6" key="1">
    <citation type="journal article" date="2017" name="Appl. Environ. Microbiol.">
        <title>Molecular characterization of an Endozoicomonas-like organism causing infection in king scallop Pecten maximus L.</title>
        <authorList>
            <person name="Cano I."/>
            <person name="van Aerle R."/>
            <person name="Ross S."/>
            <person name="Verner-Jeffreys D.W."/>
            <person name="Paley R.K."/>
            <person name="Rimmer G."/>
            <person name="Ryder D."/>
            <person name="Hooper P."/>
            <person name="Stone D."/>
            <person name="Feist S.W."/>
        </authorList>
    </citation>
    <scope>NUCLEOTIDE SEQUENCE</scope>
</reference>
<dbReference type="InterPro" id="IPR016428">
    <property type="entry name" value="QueF_type2"/>
</dbReference>
<keyword evidence="1" id="KW-0963">Cytoplasm</keyword>
<keyword evidence="2" id="KW-0671">Queuosine biosynthesis</keyword>
<evidence type="ECO:0000313" key="6">
    <source>
        <dbReference type="EMBL" id="PJE77845.1"/>
    </source>
</evidence>
<name>A0A2H9T3P4_9ZZZZ</name>
<dbReference type="PANTHER" id="PTHR34354">
    <property type="entry name" value="NADPH-DEPENDENT 7-CYANO-7-DEAZAGUANINE REDUCTASE"/>
    <property type="match status" value="1"/>
</dbReference>
<comment type="caution">
    <text evidence="6">The sequence shown here is derived from an EMBL/GenBank/DDBJ whole genome shotgun (WGS) entry which is preliminary data.</text>
</comment>
<dbReference type="InterPro" id="IPR043133">
    <property type="entry name" value="GTP-CH-I_C/QueF"/>
</dbReference>
<dbReference type="EMBL" id="NSIT01000349">
    <property type="protein sequence ID" value="PJE77845.1"/>
    <property type="molecule type" value="Genomic_DNA"/>
</dbReference>
<proteinExistence type="inferred from homology"/>
<keyword evidence="3" id="KW-0521">NADP</keyword>
<evidence type="ECO:0000256" key="1">
    <source>
        <dbReference type="ARBA" id="ARBA00022490"/>
    </source>
</evidence>
<dbReference type="PIRSF" id="PIRSF004750">
    <property type="entry name" value="Nitrile_oxidored_YqcD_prd"/>
    <property type="match status" value="1"/>
</dbReference>
<dbReference type="InterPro" id="IPR029139">
    <property type="entry name" value="QueF_N"/>
</dbReference>
<dbReference type="NCBIfam" id="TIGR03138">
    <property type="entry name" value="QueF"/>
    <property type="match status" value="1"/>
</dbReference>
<dbReference type="SUPFAM" id="SSF55620">
    <property type="entry name" value="Tetrahydrobiopterin biosynthesis enzymes-like"/>
    <property type="match status" value="1"/>
</dbReference>
<dbReference type="EC" id="1.7.1.13" evidence="6"/>
<dbReference type="InterPro" id="IPR050084">
    <property type="entry name" value="NADPH_dep_7-cyano-7-deazaG_red"/>
</dbReference>
<dbReference type="HAMAP" id="MF_00817">
    <property type="entry name" value="QueF_type2"/>
    <property type="match status" value="1"/>
</dbReference>
<evidence type="ECO:0000256" key="4">
    <source>
        <dbReference type="ARBA" id="ARBA00023002"/>
    </source>
</evidence>
<dbReference type="Pfam" id="PF14489">
    <property type="entry name" value="QueF"/>
    <property type="match status" value="1"/>
</dbReference>
<evidence type="ECO:0000259" key="5">
    <source>
        <dbReference type="Pfam" id="PF14819"/>
    </source>
</evidence>
<dbReference type="GO" id="GO:0033739">
    <property type="term" value="F:preQ1 synthase activity"/>
    <property type="evidence" value="ECO:0007669"/>
    <property type="project" value="UniProtKB-EC"/>
</dbReference>
<dbReference type="InterPro" id="IPR029500">
    <property type="entry name" value="QueF"/>
</dbReference>
<feature type="domain" description="NADPH-dependent 7-cyano-7-deazaguanine reductase N-terminal" evidence="5">
    <location>
        <begin position="16"/>
        <end position="126"/>
    </location>
</feature>
<dbReference type="PANTHER" id="PTHR34354:SF1">
    <property type="entry name" value="NADPH-DEPENDENT 7-CYANO-7-DEAZAGUANINE REDUCTASE"/>
    <property type="match status" value="1"/>
</dbReference>
<gene>
    <name evidence="6" type="primary">queF</name>
    <name evidence="6" type="ORF">CI610_03225</name>
</gene>
<dbReference type="Gene3D" id="3.30.1130.10">
    <property type="match status" value="2"/>
</dbReference>
<evidence type="ECO:0000256" key="3">
    <source>
        <dbReference type="ARBA" id="ARBA00022857"/>
    </source>
</evidence>
<dbReference type="GO" id="GO:0008616">
    <property type="term" value="P:tRNA queuosine(34) biosynthetic process"/>
    <property type="evidence" value="ECO:0007669"/>
    <property type="project" value="UniProtKB-KW"/>
</dbReference>
<accession>A0A2H9T3P4</accession>
<dbReference type="GO" id="GO:0005737">
    <property type="term" value="C:cytoplasm"/>
    <property type="evidence" value="ECO:0007669"/>
    <property type="project" value="InterPro"/>
</dbReference>
<dbReference type="Pfam" id="PF14819">
    <property type="entry name" value="QueF_N"/>
    <property type="match status" value="1"/>
</dbReference>
<keyword evidence="4 6" id="KW-0560">Oxidoreductase</keyword>
<sequence>MSSVLDRAPLGKHSAYETRYNPTLLFPLAREEKRKELGIQSAQLPFHGRDLWYGHELSWLSLNGVPQVRVACFEIPCESPYLIESKSFKLYLNSLNQTSFDNEQQVVKALEHDLSEQTGTGVNVTLLTIDELEQRGLNTTPGINIDHQNTTINAYQYDPSLLHRLSLQKSTKTITETVNSHLLKSNCPVTGQPDWGTLVIEYQGEPIDHDALLRYICSFRNHQEFHEQCVERIFMDLFHTYDLTSLTVYAQYLRRGGLDINPWRSSSKQKKPELQRFARQ</sequence>
<dbReference type="AlphaFoldDB" id="A0A2H9T3P4"/>
<evidence type="ECO:0000256" key="2">
    <source>
        <dbReference type="ARBA" id="ARBA00022785"/>
    </source>
</evidence>